<organism evidence="1 2">
    <name type="scientific">Sphaerisporangium siamense</name>
    <dbReference type="NCBI Taxonomy" id="795645"/>
    <lineage>
        <taxon>Bacteria</taxon>
        <taxon>Bacillati</taxon>
        <taxon>Actinomycetota</taxon>
        <taxon>Actinomycetes</taxon>
        <taxon>Streptosporangiales</taxon>
        <taxon>Streptosporangiaceae</taxon>
        <taxon>Sphaerisporangium</taxon>
    </lineage>
</organism>
<evidence type="ECO:0000313" key="2">
    <source>
        <dbReference type="Proteomes" id="UP000542210"/>
    </source>
</evidence>
<dbReference type="RefSeq" id="WP_184882341.1">
    <property type="nucleotide sequence ID" value="NZ_BOOV01000033.1"/>
</dbReference>
<evidence type="ECO:0000313" key="1">
    <source>
        <dbReference type="EMBL" id="MBB4702517.1"/>
    </source>
</evidence>
<dbReference type="EMBL" id="JACHND010000001">
    <property type="protein sequence ID" value="MBB4702517.1"/>
    <property type="molecule type" value="Genomic_DNA"/>
</dbReference>
<comment type="caution">
    <text evidence="1">The sequence shown here is derived from an EMBL/GenBank/DDBJ whole genome shotgun (WGS) entry which is preliminary data.</text>
</comment>
<name>A0A7W7GAM2_9ACTN</name>
<protein>
    <recommendedName>
        <fullName evidence="3">DUF4240 domain-containing protein</fullName>
    </recommendedName>
</protein>
<dbReference type="AlphaFoldDB" id="A0A7W7GAM2"/>
<dbReference type="Proteomes" id="UP000542210">
    <property type="component" value="Unassembled WGS sequence"/>
</dbReference>
<accession>A0A7W7GAM2</accession>
<evidence type="ECO:0008006" key="3">
    <source>
        <dbReference type="Google" id="ProtNLM"/>
    </source>
</evidence>
<proteinExistence type="predicted"/>
<reference evidence="1 2" key="1">
    <citation type="submission" date="2020-08" db="EMBL/GenBank/DDBJ databases">
        <title>Sequencing the genomes of 1000 actinobacteria strains.</title>
        <authorList>
            <person name="Klenk H.-P."/>
        </authorList>
    </citation>
    <scope>NUCLEOTIDE SEQUENCE [LARGE SCALE GENOMIC DNA]</scope>
    <source>
        <strain evidence="1 2">DSM 45784</strain>
    </source>
</reference>
<gene>
    <name evidence="1" type="ORF">BJ982_004061</name>
</gene>
<sequence length="156" mass="17117">MTTTRTQEEILTRIQAVSDEDLLGFRLQVLLGALDFEHAKPFLKPDTTAEDWKAAPSSAEILEEAQGYYEFALGKIRDHRGISATRSVEKLGECAWLLGRDDVVEAMAEADYPQYGAPKVKAFADGFGLAWPDSEDMARMAVGEPCTPDCREGCGA</sequence>
<keyword evidence="2" id="KW-1185">Reference proteome</keyword>